<dbReference type="PANTHER" id="PTHR43385:SF1">
    <property type="entry name" value="RIBOFLAVIN TRANSPORTER RIBJ"/>
    <property type="match status" value="1"/>
</dbReference>
<dbReference type="GO" id="GO:0022857">
    <property type="term" value="F:transmembrane transporter activity"/>
    <property type="evidence" value="ECO:0007669"/>
    <property type="project" value="InterPro"/>
</dbReference>
<evidence type="ECO:0000256" key="5">
    <source>
        <dbReference type="ARBA" id="ARBA00023136"/>
    </source>
</evidence>
<keyword evidence="3 6" id="KW-0812">Transmembrane</keyword>
<evidence type="ECO:0000259" key="7">
    <source>
        <dbReference type="PROSITE" id="PS50850"/>
    </source>
</evidence>
<protein>
    <recommendedName>
        <fullName evidence="7">Major facilitator superfamily (MFS) profile domain-containing protein</fullName>
    </recommendedName>
</protein>
<feature type="transmembrane region" description="Helical" evidence="6">
    <location>
        <begin position="51"/>
        <end position="72"/>
    </location>
</feature>
<evidence type="ECO:0000313" key="9">
    <source>
        <dbReference type="Proteomes" id="UP000886998"/>
    </source>
</evidence>
<sequence length="113" mass="12353">MKFSRNDVKSGVVALACFLIYGILVGTARQSSLLFIASIARFNIDREQASFAFVLFYATRNAFGPLIGYLGAKFGIKTVITCGSFMSSIAVFLCFFAENIIAITILWGLIFGK</sequence>
<evidence type="ECO:0000256" key="6">
    <source>
        <dbReference type="SAM" id="Phobius"/>
    </source>
</evidence>
<dbReference type="OrthoDB" id="6431915at2759"/>
<reference evidence="8" key="1">
    <citation type="submission" date="2020-08" db="EMBL/GenBank/DDBJ databases">
        <title>Multicomponent nature underlies the extraordinary mechanical properties of spider dragline silk.</title>
        <authorList>
            <person name="Kono N."/>
            <person name="Nakamura H."/>
            <person name="Mori M."/>
            <person name="Yoshida Y."/>
            <person name="Ohtoshi R."/>
            <person name="Malay A.D."/>
            <person name="Moran D.A.P."/>
            <person name="Tomita M."/>
            <person name="Numata K."/>
            <person name="Arakawa K."/>
        </authorList>
    </citation>
    <scope>NUCLEOTIDE SEQUENCE</scope>
</reference>
<accession>A0A8X6XRJ5</accession>
<dbReference type="EMBL" id="BMAV01011439">
    <property type="protein sequence ID" value="GFY57329.1"/>
    <property type="molecule type" value="Genomic_DNA"/>
</dbReference>
<dbReference type="GO" id="GO:0016020">
    <property type="term" value="C:membrane"/>
    <property type="evidence" value="ECO:0007669"/>
    <property type="project" value="UniProtKB-SubCell"/>
</dbReference>
<keyword evidence="4 6" id="KW-1133">Transmembrane helix</keyword>
<evidence type="ECO:0000256" key="3">
    <source>
        <dbReference type="ARBA" id="ARBA00022692"/>
    </source>
</evidence>
<dbReference type="SUPFAM" id="SSF103473">
    <property type="entry name" value="MFS general substrate transporter"/>
    <property type="match status" value="1"/>
</dbReference>
<dbReference type="Gene3D" id="1.20.1250.20">
    <property type="entry name" value="MFS general substrate transporter like domains"/>
    <property type="match status" value="1"/>
</dbReference>
<dbReference type="AlphaFoldDB" id="A0A8X6XRJ5"/>
<proteinExistence type="predicted"/>
<evidence type="ECO:0000256" key="1">
    <source>
        <dbReference type="ARBA" id="ARBA00004141"/>
    </source>
</evidence>
<dbReference type="InterPro" id="IPR052983">
    <property type="entry name" value="MFS_Riboflavin_Transporter"/>
</dbReference>
<evidence type="ECO:0000256" key="2">
    <source>
        <dbReference type="ARBA" id="ARBA00022448"/>
    </source>
</evidence>
<feature type="domain" description="Major facilitator superfamily (MFS) profile" evidence="7">
    <location>
        <begin position="10"/>
        <end position="113"/>
    </location>
</feature>
<dbReference type="InterPro" id="IPR036259">
    <property type="entry name" value="MFS_trans_sf"/>
</dbReference>
<dbReference type="Proteomes" id="UP000886998">
    <property type="component" value="Unassembled WGS sequence"/>
</dbReference>
<feature type="transmembrane region" description="Helical" evidence="6">
    <location>
        <begin position="84"/>
        <end position="110"/>
    </location>
</feature>
<dbReference type="PANTHER" id="PTHR43385">
    <property type="entry name" value="RIBOFLAVIN TRANSPORTER RIBJ"/>
    <property type="match status" value="1"/>
</dbReference>
<keyword evidence="5 6" id="KW-0472">Membrane</keyword>
<organism evidence="8 9">
    <name type="scientific">Trichonephila inaurata madagascariensis</name>
    <dbReference type="NCBI Taxonomy" id="2747483"/>
    <lineage>
        <taxon>Eukaryota</taxon>
        <taxon>Metazoa</taxon>
        <taxon>Ecdysozoa</taxon>
        <taxon>Arthropoda</taxon>
        <taxon>Chelicerata</taxon>
        <taxon>Arachnida</taxon>
        <taxon>Araneae</taxon>
        <taxon>Araneomorphae</taxon>
        <taxon>Entelegynae</taxon>
        <taxon>Araneoidea</taxon>
        <taxon>Nephilidae</taxon>
        <taxon>Trichonephila</taxon>
        <taxon>Trichonephila inaurata</taxon>
    </lineage>
</organism>
<dbReference type="InterPro" id="IPR020846">
    <property type="entry name" value="MFS_dom"/>
</dbReference>
<name>A0A8X6XRJ5_9ARAC</name>
<comment type="subcellular location">
    <subcellularLocation>
        <location evidence="1">Membrane</location>
        <topology evidence="1">Multi-pass membrane protein</topology>
    </subcellularLocation>
</comment>
<evidence type="ECO:0000256" key="4">
    <source>
        <dbReference type="ARBA" id="ARBA00022989"/>
    </source>
</evidence>
<gene>
    <name evidence="8" type="primary">AVEN_3569_1</name>
    <name evidence="8" type="ORF">TNIN_319661</name>
</gene>
<evidence type="ECO:0000313" key="8">
    <source>
        <dbReference type="EMBL" id="GFY57329.1"/>
    </source>
</evidence>
<dbReference type="PROSITE" id="PS50850">
    <property type="entry name" value="MFS"/>
    <property type="match status" value="1"/>
</dbReference>
<keyword evidence="2" id="KW-0813">Transport</keyword>
<keyword evidence="9" id="KW-1185">Reference proteome</keyword>
<feature type="transmembrane region" description="Helical" evidence="6">
    <location>
        <begin position="12"/>
        <end position="39"/>
    </location>
</feature>
<comment type="caution">
    <text evidence="8">The sequence shown here is derived from an EMBL/GenBank/DDBJ whole genome shotgun (WGS) entry which is preliminary data.</text>
</comment>